<dbReference type="EMBL" id="QGKY02001250">
    <property type="protein sequence ID" value="KAF2562060.1"/>
    <property type="molecule type" value="Genomic_DNA"/>
</dbReference>
<gene>
    <name evidence="2" type="ORF">F2Q70_00017144</name>
</gene>
<feature type="region of interest" description="Disordered" evidence="1">
    <location>
        <begin position="77"/>
        <end position="103"/>
    </location>
</feature>
<comment type="caution">
    <text evidence="2">The sequence shown here is derived from an EMBL/GenBank/DDBJ whole genome shotgun (WGS) entry which is preliminary data.</text>
</comment>
<sequence length="103" mass="11804">MEDEEEERVRDRRRTCRPKNFDWLRLGCGPCRVGVISLSLGGYGVYGVNLRLEITPDPVIHSIPFIICSHLCIMPPRRSPRMSKNTMGASKKKKKPDEFGDEE</sequence>
<evidence type="ECO:0000313" key="2">
    <source>
        <dbReference type="EMBL" id="KAF2562060.1"/>
    </source>
</evidence>
<name>A0A8S9HX39_BRACR</name>
<evidence type="ECO:0000256" key="1">
    <source>
        <dbReference type="SAM" id="MobiDB-lite"/>
    </source>
</evidence>
<accession>A0A8S9HX39</accession>
<protein>
    <submittedName>
        <fullName evidence="2">Uncharacterized protein</fullName>
    </submittedName>
</protein>
<proteinExistence type="predicted"/>
<dbReference type="AlphaFoldDB" id="A0A8S9HX39"/>
<organism evidence="2">
    <name type="scientific">Brassica cretica</name>
    <name type="common">Mustard</name>
    <dbReference type="NCBI Taxonomy" id="69181"/>
    <lineage>
        <taxon>Eukaryota</taxon>
        <taxon>Viridiplantae</taxon>
        <taxon>Streptophyta</taxon>
        <taxon>Embryophyta</taxon>
        <taxon>Tracheophyta</taxon>
        <taxon>Spermatophyta</taxon>
        <taxon>Magnoliopsida</taxon>
        <taxon>eudicotyledons</taxon>
        <taxon>Gunneridae</taxon>
        <taxon>Pentapetalae</taxon>
        <taxon>rosids</taxon>
        <taxon>malvids</taxon>
        <taxon>Brassicales</taxon>
        <taxon>Brassicaceae</taxon>
        <taxon>Brassiceae</taxon>
        <taxon>Brassica</taxon>
    </lineage>
</organism>
<reference evidence="2" key="1">
    <citation type="submission" date="2019-12" db="EMBL/GenBank/DDBJ databases">
        <title>Genome sequencing and annotation of Brassica cretica.</title>
        <authorList>
            <person name="Studholme D.J."/>
            <person name="Sarris P.F."/>
        </authorList>
    </citation>
    <scope>NUCLEOTIDE SEQUENCE</scope>
    <source>
        <strain evidence="2">PFS-102/07</strain>
        <tissue evidence="2">Leaf</tissue>
    </source>
</reference>